<keyword evidence="5 7" id="KW-1133">Transmembrane helix</keyword>
<feature type="transmembrane region" description="Helical" evidence="7">
    <location>
        <begin position="20"/>
        <end position="37"/>
    </location>
</feature>
<evidence type="ECO:0000313" key="10">
    <source>
        <dbReference type="Proteomes" id="UP000569092"/>
    </source>
</evidence>
<feature type="transmembrane region" description="Helical" evidence="7">
    <location>
        <begin position="74"/>
        <end position="91"/>
    </location>
</feature>
<sequence>MTNPWLHWWTDSASLLHQATFPRLTLALVLGACIGTERQWRQRAAGLRTNTLVCFGSAAFVDLGSTIAPGTTQVIAYVVSGVGFLGAGAIMKDGGNVRGLNTAATLWCSAAVGACAGAGELLDAVFVAVLLVAINSVLRPLSRYIDQRSLSVLETHTFYRLRLFCETEFQGEALYQLTREIAARSLVLRKTISEQVEDTDNSVIQVILESPAHDATLLDGIAEELREFPWTQSVEWTETGSEAE</sequence>
<dbReference type="PANTHER" id="PTHR33778:SF3">
    <property type="entry name" value="PROTEIN MGTC"/>
    <property type="match status" value="1"/>
</dbReference>
<dbReference type="Pfam" id="PF02308">
    <property type="entry name" value="MgtC"/>
    <property type="match status" value="1"/>
</dbReference>
<evidence type="ECO:0000259" key="8">
    <source>
        <dbReference type="Pfam" id="PF02308"/>
    </source>
</evidence>
<dbReference type="Gene3D" id="3.30.70.260">
    <property type="match status" value="1"/>
</dbReference>
<comment type="caution">
    <text evidence="9">The sequence shown here is derived from an EMBL/GenBank/DDBJ whole genome shotgun (WGS) entry which is preliminary data.</text>
</comment>
<dbReference type="PRINTS" id="PR01837">
    <property type="entry name" value="MGTCSAPBPROT"/>
</dbReference>
<evidence type="ECO:0000256" key="4">
    <source>
        <dbReference type="ARBA" id="ARBA00022692"/>
    </source>
</evidence>
<evidence type="ECO:0000256" key="2">
    <source>
        <dbReference type="ARBA" id="ARBA00009298"/>
    </source>
</evidence>
<keyword evidence="6 7" id="KW-0472">Membrane</keyword>
<comment type="similarity">
    <text evidence="2">Belongs to the MgtC/SapB family.</text>
</comment>
<evidence type="ECO:0000256" key="5">
    <source>
        <dbReference type="ARBA" id="ARBA00022989"/>
    </source>
</evidence>
<keyword evidence="3" id="KW-1003">Cell membrane</keyword>
<evidence type="ECO:0000256" key="1">
    <source>
        <dbReference type="ARBA" id="ARBA00004651"/>
    </source>
</evidence>
<dbReference type="GO" id="GO:0005886">
    <property type="term" value="C:plasma membrane"/>
    <property type="evidence" value="ECO:0007669"/>
    <property type="project" value="UniProtKB-SubCell"/>
</dbReference>
<comment type="subcellular location">
    <subcellularLocation>
        <location evidence="1">Cell membrane</location>
        <topology evidence="1">Multi-pass membrane protein</topology>
    </subcellularLocation>
</comment>
<dbReference type="AlphaFoldDB" id="A0A7W8J6I3"/>
<dbReference type="InterPro" id="IPR049177">
    <property type="entry name" value="MgtC_SapB_SrpB_YhiD_N"/>
</dbReference>
<organism evidence="9 10">
    <name type="scientific">Tunturiibacter lichenicola</name>
    <dbReference type="NCBI Taxonomy" id="2051959"/>
    <lineage>
        <taxon>Bacteria</taxon>
        <taxon>Pseudomonadati</taxon>
        <taxon>Acidobacteriota</taxon>
        <taxon>Terriglobia</taxon>
        <taxon>Terriglobales</taxon>
        <taxon>Acidobacteriaceae</taxon>
        <taxon>Tunturiibacter</taxon>
    </lineage>
</organism>
<feature type="transmembrane region" description="Helical" evidence="7">
    <location>
        <begin position="125"/>
        <end position="141"/>
    </location>
</feature>
<proteinExistence type="inferred from homology"/>
<keyword evidence="4 7" id="KW-0812">Transmembrane</keyword>
<dbReference type="EMBL" id="JACHDZ010000001">
    <property type="protein sequence ID" value="MBB5342456.1"/>
    <property type="molecule type" value="Genomic_DNA"/>
</dbReference>
<evidence type="ECO:0000256" key="7">
    <source>
        <dbReference type="SAM" id="Phobius"/>
    </source>
</evidence>
<protein>
    <submittedName>
        <fullName evidence="9">Mg2+ transporter-C (MgtC) family protein</fullName>
    </submittedName>
</protein>
<name>A0A7W8J6I3_9BACT</name>
<feature type="domain" description="MgtC/SapB/SrpB/YhiD N-terminal" evidence="8">
    <location>
        <begin position="24"/>
        <end position="143"/>
    </location>
</feature>
<reference evidence="9 10" key="1">
    <citation type="submission" date="2020-08" db="EMBL/GenBank/DDBJ databases">
        <title>Genomic Encyclopedia of Type Strains, Phase IV (KMG-V): Genome sequencing to study the core and pangenomes of soil and plant-associated prokaryotes.</title>
        <authorList>
            <person name="Whitman W."/>
        </authorList>
    </citation>
    <scope>NUCLEOTIDE SEQUENCE [LARGE SCALE GENOMIC DNA]</scope>
    <source>
        <strain evidence="9 10">M8US30</strain>
    </source>
</reference>
<accession>A0A7W8J6I3</accession>
<evidence type="ECO:0000313" key="9">
    <source>
        <dbReference type="EMBL" id="MBB5342456.1"/>
    </source>
</evidence>
<dbReference type="PANTHER" id="PTHR33778">
    <property type="entry name" value="PROTEIN MGTC"/>
    <property type="match status" value="1"/>
</dbReference>
<evidence type="ECO:0000256" key="3">
    <source>
        <dbReference type="ARBA" id="ARBA00022475"/>
    </source>
</evidence>
<dbReference type="Proteomes" id="UP000569092">
    <property type="component" value="Unassembled WGS sequence"/>
</dbReference>
<gene>
    <name evidence="9" type="ORF">HDF10_000406</name>
</gene>
<evidence type="ECO:0000256" key="6">
    <source>
        <dbReference type="ARBA" id="ARBA00023136"/>
    </source>
</evidence>
<dbReference type="InterPro" id="IPR003416">
    <property type="entry name" value="MgtC/SapB/SrpB/YhiD_fam"/>
</dbReference>